<gene>
    <name evidence="2" type="ORF">K0M31_018353</name>
</gene>
<organism evidence="2 3">
    <name type="scientific">Melipona bicolor</name>
    <dbReference type="NCBI Taxonomy" id="60889"/>
    <lineage>
        <taxon>Eukaryota</taxon>
        <taxon>Metazoa</taxon>
        <taxon>Ecdysozoa</taxon>
        <taxon>Arthropoda</taxon>
        <taxon>Hexapoda</taxon>
        <taxon>Insecta</taxon>
        <taxon>Pterygota</taxon>
        <taxon>Neoptera</taxon>
        <taxon>Endopterygota</taxon>
        <taxon>Hymenoptera</taxon>
        <taxon>Apocrita</taxon>
        <taxon>Aculeata</taxon>
        <taxon>Apoidea</taxon>
        <taxon>Anthophila</taxon>
        <taxon>Apidae</taxon>
        <taxon>Melipona</taxon>
    </lineage>
</organism>
<comment type="caution">
    <text evidence="2">The sequence shown here is derived from an EMBL/GenBank/DDBJ whole genome shotgun (WGS) entry which is preliminary data.</text>
</comment>
<feature type="compositionally biased region" description="Gly residues" evidence="1">
    <location>
        <begin position="60"/>
        <end position="74"/>
    </location>
</feature>
<feature type="compositionally biased region" description="Basic and acidic residues" evidence="1">
    <location>
        <begin position="49"/>
        <end position="59"/>
    </location>
</feature>
<dbReference type="EMBL" id="JAHYIQ010000007">
    <property type="protein sequence ID" value="KAK1130213.1"/>
    <property type="molecule type" value="Genomic_DNA"/>
</dbReference>
<feature type="compositionally biased region" description="Basic and acidic residues" evidence="1">
    <location>
        <begin position="26"/>
        <end position="42"/>
    </location>
</feature>
<evidence type="ECO:0000256" key="1">
    <source>
        <dbReference type="SAM" id="MobiDB-lite"/>
    </source>
</evidence>
<reference evidence="2" key="1">
    <citation type="submission" date="2021-10" db="EMBL/GenBank/DDBJ databases">
        <title>Melipona bicolor Genome sequencing and assembly.</title>
        <authorList>
            <person name="Araujo N.S."/>
            <person name="Arias M.C."/>
        </authorList>
    </citation>
    <scope>NUCLEOTIDE SEQUENCE</scope>
    <source>
        <strain evidence="2">USP_2M_L1-L4_2017</strain>
        <tissue evidence="2">Whole body</tissue>
    </source>
</reference>
<sequence>MQIGCEAPTHDSGCSQSSDGARVRSKLSEGELDKINIGEARRINPTPIARRENRQRDDGGGGGGGGGSGGGGGGRRGRRERVAYDFNLAVGCGTTAPSNGGHPISDRSPSASMATGTPVEVYN</sequence>
<evidence type="ECO:0000313" key="3">
    <source>
        <dbReference type="Proteomes" id="UP001177670"/>
    </source>
</evidence>
<protein>
    <submittedName>
        <fullName evidence="2">Uncharacterized protein</fullName>
    </submittedName>
</protein>
<evidence type="ECO:0000313" key="2">
    <source>
        <dbReference type="EMBL" id="KAK1130213.1"/>
    </source>
</evidence>
<feature type="region of interest" description="Disordered" evidence="1">
    <location>
        <begin position="1"/>
        <end position="123"/>
    </location>
</feature>
<accession>A0AA40G3B1</accession>
<keyword evidence="3" id="KW-1185">Reference proteome</keyword>
<name>A0AA40G3B1_9HYME</name>
<proteinExistence type="predicted"/>
<dbReference type="AlphaFoldDB" id="A0AA40G3B1"/>
<dbReference type="Proteomes" id="UP001177670">
    <property type="component" value="Unassembled WGS sequence"/>
</dbReference>